<dbReference type="OrthoDB" id="5954308at2759"/>
<dbReference type="EMBL" id="KZ613854">
    <property type="protein sequence ID" value="PMD55651.1"/>
    <property type="molecule type" value="Genomic_DNA"/>
</dbReference>
<dbReference type="RefSeq" id="XP_024732555.1">
    <property type="nucleotide sequence ID" value="XM_024875424.1"/>
</dbReference>
<keyword evidence="3 6" id="KW-1133">Transmembrane helix</keyword>
<dbReference type="PANTHER" id="PTHR35042:SF1">
    <property type="entry name" value="DUF1772-DOMAIN-CONTAINING PROTEIN"/>
    <property type="match status" value="1"/>
</dbReference>
<dbReference type="GO" id="GO:0016020">
    <property type="term" value="C:membrane"/>
    <property type="evidence" value="ECO:0007669"/>
    <property type="project" value="UniProtKB-SubCell"/>
</dbReference>
<evidence type="ECO:0000256" key="2">
    <source>
        <dbReference type="ARBA" id="ARBA00022692"/>
    </source>
</evidence>
<evidence type="ECO:0000256" key="3">
    <source>
        <dbReference type="ARBA" id="ARBA00022989"/>
    </source>
</evidence>
<evidence type="ECO:0000256" key="1">
    <source>
        <dbReference type="ARBA" id="ARBA00004141"/>
    </source>
</evidence>
<evidence type="ECO:0000256" key="6">
    <source>
        <dbReference type="SAM" id="Phobius"/>
    </source>
</evidence>
<gene>
    <name evidence="7" type="ORF">K444DRAFT_536963</name>
</gene>
<evidence type="ECO:0000256" key="4">
    <source>
        <dbReference type="ARBA" id="ARBA00023136"/>
    </source>
</evidence>
<feature type="transmembrane region" description="Helical" evidence="6">
    <location>
        <begin position="101"/>
        <end position="120"/>
    </location>
</feature>
<dbReference type="AlphaFoldDB" id="A0A2J6SY10"/>
<comment type="similarity">
    <text evidence="5">Belongs to the anthrone oxygenase family.</text>
</comment>
<feature type="transmembrane region" description="Helical" evidence="6">
    <location>
        <begin position="154"/>
        <end position="177"/>
    </location>
</feature>
<keyword evidence="8" id="KW-1185">Reference proteome</keyword>
<dbReference type="GeneID" id="36583504"/>
<dbReference type="Pfam" id="PF08592">
    <property type="entry name" value="Anthrone_oxy"/>
    <property type="match status" value="1"/>
</dbReference>
<evidence type="ECO:0000256" key="5">
    <source>
        <dbReference type="ARBA" id="ARBA00034313"/>
    </source>
</evidence>
<name>A0A2J6SY10_9HELO</name>
<reference evidence="7 8" key="1">
    <citation type="submission" date="2016-04" db="EMBL/GenBank/DDBJ databases">
        <title>A degradative enzymes factory behind the ericoid mycorrhizal symbiosis.</title>
        <authorList>
            <consortium name="DOE Joint Genome Institute"/>
            <person name="Martino E."/>
            <person name="Morin E."/>
            <person name="Grelet G."/>
            <person name="Kuo A."/>
            <person name="Kohler A."/>
            <person name="Daghino S."/>
            <person name="Barry K."/>
            <person name="Choi C."/>
            <person name="Cichocki N."/>
            <person name="Clum A."/>
            <person name="Copeland A."/>
            <person name="Hainaut M."/>
            <person name="Haridas S."/>
            <person name="Labutti K."/>
            <person name="Lindquist E."/>
            <person name="Lipzen A."/>
            <person name="Khouja H.-R."/>
            <person name="Murat C."/>
            <person name="Ohm R."/>
            <person name="Olson A."/>
            <person name="Spatafora J."/>
            <person name="Veneault-Fourrey C."/>
            <person name="Henrissat B."/>
            <person name="Grigoriev I."/>
            <person name="Martin F."/>
            <person name="Perotto S."/>
        </authorList>
    </citation>
    <scope>NUCLEOTIDE SEQUENCE [LARGE SCALE GENOMIC DNA]</scope>
    <source>
        <strain evidence="7 8">E</strain>
    </source>
</reference>
<comment type="subcellular location">
    <subcellularLocation>
        <location evidence="1">Membrane</location>
        <topology evidence="1">Multi-pass membrane protein</topology>
    </subcellularLocation>
</comment>
<accession>A0A2J6SY10</accession>
<dbReference type="InParanoid" id="A0A2J6SY10"/>
<sequence>MSLSTSFRTAQVLGLGGAIWLSGNIEALSLISVPALSRSHKQDSVPAGHLVRQWKYIYDDGKVQNPSVAAIASASFAYLAWSVRPGTALSLIVPKNSFQIYSAAALLAIGMVPYTMIFMLPTNNKLMAKAEQAASAKGAVAADDKEVIDLLRKWSILSGIRSLVPLLGGVVSMAAIFA</sequence>
<evidence type="ECO:0000313" key="8">
    <source>
        <dbReference type="Proteomes" id="UP000235371"/>
    </source>
</evidence>
<organism evidence="7 8">
    <name type="scientific">Hyaloscypha bicolor E</name>
    <dbReference type="NCBI Taxonomy" id="1095630"/>
    <lineage>
        <taxon>Eukaryota</taxon>
        <taxon>Fungi</taxon>
        <taxon>Dikarya</taxon>
        <taxon>Ascomycota</taxon>
        <taxon>Pezizomycotina</taxon>
        <taxon>Leotiomycetes</taxon>
        <taxon>Helotiales</taxon>
        <taxon>Hyaloscyphaceae</taxon>
        <taxon>Hyaloscypha</taxon>
        <taxon>Hyaloscypha bicolor</taxon>
    </lineage>
</organism>
<proteinExistence type="inferred from homology"/>
<evidence type="ECO:0000313" key="7">
    <source>
        <dbReference type="EMBL" id="PMD55651.1"/>
    </source>
</evidence>
<dbReference type="InterPro" id="IPR013901">
    <property type="entry name" value="Anthrone_oxy"/>
</dbReference>
<keyword evidence="2 6" id="KW-0812">Transmembrane</keyword>
<dbReference type="PANTHER" id="PTHR35042">
    <property type="entry name" value="ANTHRONE OXYGENASE ENCC"/>
    <property type="match status" value="1"/>
</dbReference>
<protein>
    <submittedName>
        <fullName evidence="7">DUF1772-domain-containing protein</fullName>
    </submittedName>
</protein>
<dbReference type="Proteomes" id="UP000235371">
    <property type="component" value="Unassembled WGS sequence"/>
</dbReference>
<keyword evidence="4 6" id="KW-0472">Membrane</keyword>